<keyword evidence="1" id="KW-1133">Transmembrane helix</keyword>
<keyword evidence="4" id="KW-1185">Reference proteome</keyword>
<feature type="transmembrane region" description="Helical" evidence="1">
    <location>
        <begin position="449"/>
        <end position="466"/>
    </location>
</feature>
<feature type="transmembrane region" description="Helical" evidence="1">
    <location>
        <begin position="340"/>
        <end position="362"/>
    </location>
</feature>
<dbReference type="PANTHER" id="PTHR12147">
    <property type="entry name" value="METALLOPEPTIDASE M28 FAMILY MEMBER"/>
    <property type="match status" value="1"/>
</dbReference>
<feature type="transmembrane region" description="Helical" evidence="1">
    <location>
        <begin position="417"/>
        <end position="437"/>
    </location>
</feature>
<feature type="transmembrane region" description="Helical" evidence="1">
    <location>
        <begin position="472"/>
        <end position="492"/>
    </location>
</feature>
<dbReference type="InterPro" id="IPR045175">
    <property type="entry name" value="M28_fam"/>
</dbReference>
<dbReference type="EMBL" id="JAVXZY010000013">
    <property type="protein sequence ID" value="MDT9002107.1"/>
    <property type="molecule type" value="Genomic_DNA"/>
</dbReference>
<dbReference type="Gene3D" id="3.40.630.10">
    <property type="entry name" value="Zn peptidases"/>
    <property type="match status" value="1"/>
</dbReference>
<feature type="domain" description="Peptidase M28" evidence="2">
    <location>
        <begin position="114"/>
        <end position="308"/>
    </location>
</feature>
<dbReference type="PANTHER" id="PTHR12147:SF26">
    <property type="entry name" value="PEPTIDASE M28 DOMAIN-CONTAINING PROTEIN"/>
    <property type="match status" value="1"/>
</dbReference>
<feature type="transmembrane region" description="Helical" evidence="1">
    <location>
        <begin position="504"/>
        <end position="525"/>
    </location>
</feature>
<evidence type="ECO:0000259" key="2">
    <source>
        <dbReference type="Pfam" id="PF04389"/>
    </source>
</evidence>
<dbReference type="Proteomes" id="UP001246372">
    <property type="component" value="Unassembled WGS sequence"/>
</dbReference>
<gene>
    <name evidence="3" type="ORF">RQP53_22705</name>
</gene>
<accession>A0ABU3PIY6</accession>
<evidence type="ECO:0000313" key="4">
    <source>
        <dbReference type="Proteomes" id="UP001246372"/>
    </source>
</evidence>
<name>A0ABU3PIY6_9BURK</name>
<keyword evidence="1" id="KW-0472">Membrane</keyword>
<dbReference type="InterPro" id="IPR007484">
    <property type="entry name" value="Peptidase_M28"/>
</dbReference>
<keyword evidence="1" id="KW-0812">Transmembrane</keyword>
<proteinExistence type="predicted"/>
<dbReference type="RefSeq" id="WP_315652997.1">
    <property type="nucleotide sequence ID" value="NZ_JAVXZY010000013.1"/>
</dbReference>
<organism evidence="3 4">
    <name type="scientific">Roseateles aquae</name>
    <dbReference type="NCBI Taxonomy" id="3077235"/>
    <lineage>
        <taxon>Bacteria</taxon>
        <taxon>Pseudomonadati</taxon>
        <taxon>Pseudomonadota</taxon>
        <taxon>Betaproteobacteria</taxon>
        <taxon>Burkholderiales</taxon>
        <taxon>Sphaerotilaceae</taxon>
        <taxon>Roseateles</taxon>
    </lineage>
</organism>
<reference evidence="3" key="1">
    <citation type="submission" date="2023-09" db="EMBL/GenBank/DDBJ databases">
        <title>Paucibacter sp. APW11 Genome sequencing and assembly.</title>
        <authorList>
            <person name="Kim I."/>
        </authorList>
    </citation>
    <scope>NUCLEOTIDE SEQUENCE</scope>
    <source>
        <strain evidence="3">APW11</strain>
    </source>
</reference>
<feature type="transmembrane region" description="Helical" evidence="1">
    <location>
        <begin position="558"/>
        <end position="581"/>
    </location>
</feature>
<dbReference type="SUPFAM" id="SSF53187">
    <property type="entry name" value="Zn-dependent exopeptidases"/>
    <property type="match status" value="1"/>
</dbReference>
<feature type="transmembrane region" description="Helical" evidence="1">
    <location>
        <begin position="374"/>
        <end position="397"/>
    </location>
</feature>
<feature type="transmembrane region" description="Helical" evidence="1">
    <location>
        <begin position="531"/>
        <end position="551"/>
    </location>
</feature>
<sequence length="776" mass="82896">MEHSRTTVAPARSAHLLIASGALLFILLLVLASLKHLRPPALPSSEPPLTQFSTARALDDLRQIAKAPHPTGSPENAAVREYLLGRLRALGHSPELQSGQVFNAELGGLATISNIVVRIPGSARTEGGKALLLAAHYDSAPSSPGAADDGAAIAAILETLRLLKAGAPLRNDLLVLLTDGEEAGLFGSQLFVERLGKLHDIGAVLNFEFRGNRGPIWLFETSGGRSGNGRLIEAWQRSLSHPVGNSLLAEVYRHLPNDTDMSNFKRAGLAGLNFAGGEGHTSYHSQLDTVERIDTASMQHLGASMVELVQRLGNEDLQSLESGDAVFFDMPLLGAVSYPAALALPLQLVVLALLAILVVHSLRRGQLRFGKTLTAVPALLVSVVVVALLCQLVWTIVWFAHPGYQLMQQGSTYNGDVYLGAFAALGLALFVGALKLLRRWFAAEELRAGALLAYAALGLIIAAALPGASYLLLWPVLPFLVLGLIGSIRGQLRTDVHPGPVRALLLGVASVPAVLLFVPVVQLLFEALTPQALYAMVAVQCLALLPALSLLELLTRRFLLPLVPAVLGVGLLALGSVSAGFDAERPKPDNLFFVQDADANKAYWISEDDELDPFTARFFGSAPKPQALPELFGGAAIPLWVNAAAPLTQPGPLVKVLEDKIVDGARQLTIQVSSQRQAPRLRVAVEDIEVRAAKVAGHDYRSASPRRWRIDVFGTADEPVELSLSVSPGQPFAVRVRDISYGLPAHALGARPADLMIQPFRNSDTTQLIRLAKFAG</sequence>
<evidence type="ECO:0000313" key="3">
    <source>
        <dbReference type="EMBL" id="MDT9002107.1"/>
    </source>
</evidence>
<protein>
    <submittedName>
        <fullName evidence="3">M28 family peptidase</fullName>
    </submittedName>
</protein>
<comment type="caution">
    <text evidence="3">The sequence shown here is derived from an EMBL/GenBank/DDBJ whole genome shotgun (WGS) entry which is preliminary data.</text>
</comment>
<dbReference type="Pfam" id="PF04389">
    <property type="entry name" value="Peptidase_M28"/>
    <property type="match status" value="1"/>
</dbReference>
<evidence type="ECO:0000256" key="1">
    <source>
        <dbReference type="SAM" id="Phobius"/>
    </source>
</evidence>